<sequence>MGALKPWHILVLVVVLVLLFGAKKLPGAARGLGQSLRILKSETKTLRDEDVESESKADAKHSREPLERTVIEGETTSVKTEKPREQA</sequence>
<dbReference type="PANTHER" id="PTHR42982:SF8">
    <property type="entry name" value="SEC-INDEPENDENT PROTEIN TRANSLOCASE PROTEIN TATA"/>
    <property type="match status" value="1"/>
</dbReference>
<keyword evidence="4 9" id="KW-0812">Transmembrane</keyword>
<evidence type="ECO:0000256" key="4">
    <source>
        <dbReference type="ARBA" id="ARBA00022692"/>
    </source>
</evidence>
<protein>
    <recommendedName>
        <fullName evidence="9">Sec-independent protein translocase protein TatA</fullName>
    </recommendedName>
</protein>
<gene>
    <name evidence="9" type="primary">tatA</name>
    <name evidence="11" type="ORF">FB566_0503</name>
</gene>
<keyword evidence="12" id="KW-1185">Reference proteome</keyword>
<dbReference type="RefSeq" id="WP_142034543.1">
    <property type="nucleotide sequence ID" value="NZ_JBHTGS010000002.1"/>
</dbReference>
<dbReference type="OrthoDB" id="5245163at2"/>
<dbReference type="FunCoup" id="A0A543AQZ9">
    <property type="interactions" value="5"/>
</dbReference>
<dbReference type="InParanoid" id="A0A543AQZ9"/>
<accession>A0A543AQZ9</accession>
<dbReference type="EMBL" id="VFOW01000001">
    <property type="protein sequence ID" value="TQL75011.1"/>
    <property type="molecule type" value="Genomic_DNA"/>
</dbReference>
<organism evidence="11 12">
    <name type="scientific">Stackebrandtia endophytica</name>
    <dbReference type="NCBI Taxonomy" id="1496996"/>
    <lineage>
        <taxon>Bacteria</taxon>
        <taxon>Bacillati</taxon>
        <taxon>Actinomycetota</taxon>
        <taxon>Actinomycetes</taxon>
        <taxon>Glycomycetales</taxon>
        <taxon>Glycomycetaceae</taxon>
        <taxon>Stackebrandtia</taxon>
    </lineage>
</organism>
<evidence type="ECO:0000256" key="10">
    <source>
        <dbReference type="SAM" id="MobiDB-lite"/>
    </source>
</evidence>
<reference evidence="11 12" key="1">
    <citation type="submission" date="2019-06" db="EMBL/GenBank/DDBJ databases">
        <title>Sequencing the genomes of 1000 actinobacteria strains.</title>
        <authorList>
            <person name="Klenk H.-P."/>
        </authorList>
    </citation>
    <scope>NUCLEOTIDE SEQUENCE [LARGE SCALE GENOMIC DNA]</scope>
    <source>
        <strain evidence="11 12">DSM 45928</strain>
    </source>
</reference>
<keyword evidence="3 9" id="KW-1003">Cell membrane</keyword>
<dbReference type="GO" id="GO:0033281">
    <property type="term" value="C:TAT protein transport complex"/>
    <property type="evidence" value="ECO:0007669"/>
    <property type="project" value="UniProtKB-UniRule"/>
</dbReference>
<name>A0A543AQZ9_9ACTN</name>
<dbReference type="InterPro" id="IPR006312">
    <property type="entry name" value="TatA/E"/>
</dbReference>
<keyword evidence="8 9" id="KW-0472">Membrane</keyword>
<dbReference type="GO" id="GO:0008320">
    <property type="term" value="F:protein transmembrane transporter activity"/>
    <property type="evidence" value="ECO:0007669"/>
    <property type="project" value="UniProtKB-UniRule"/>
</dbReference>
<dbReference type="InterPro" id="IPR003369">
    <property type="entry name" value="TatA/B/E"/>
</dbReference>
<dbReference type="Proteomes" id="UP000317043">
    <property type="component" value="Unassembled WGS sequence"/>
</dbReference>
<comment type="subcellular location">
    <subcellularLocation>
        <location evidence="1 9">Cell membrane</location>
        <topology evidence="1 9">Single-pass membrane protein</topology>
    </subcellularLocation>
</comment>
<evidence type="ECO:0000256" key="3">
    <source>
        <dbReference type="ARBA" id="ARBA00022475"/>
    </source>
</evidence>
<comment type="function">
    <text evidence="9">Part of the twin-arginine translocation (Tat) system that transports large folded proteins containing a characteristic twin-arginine motif in their signal peptide across membranes. TatA could form the protein-conducting channel of the Tat system.</text>
</comment>
<evidence type="ECO:0000256" key="5">
    <source>
        <dbReference type="ARBA" id="ARBA00022927"/>
    </source>
</evidence>
<dbReference type="HAMAP" id="MF_00236">
    <property type="entry name" value="TatA_E"/>
    <property type="match status" value="1"/>
</dbReference>
<feature type="compositionally biased region" description="Basic and acidic residues" evidence="10">
    <location>
        <begin position="45"/>
        <end position="71"/>
    </location>
</feature>
<evidence type="ECO:0000256" key="9">
    <source>
        <dbReference type="HAMAP-Rule" id="MF_00236"/>
    </source>
</evidence>
<comment type="similarity">
    <text evidence="9">Belongs to the TatA/E family.</text>
</comment>
<dbReference type="AlphaFoldDB" id="A0A543AQZ9"/>
<comment type="caution">
    <text evidence="11">The sequence shown here is derived from an EMBL/GenBank/DDBJ whole genome shotgun (WGS) entry which is preliminary data.</text>
</comment>
<proteinExistence type="inferred from homology"/>
<dbReference type="NCBIfam" id="NF001854">
    <property type="entry name" value="PRK00575.1"/>
    <property type="match status" value="1"/>
</dbReference>
<evidence type="ECO:0000313" key="11">
    <source>
        <dbReference type="EMBL" id="TQL75011.1"/>
    </source>
</evidence>
<evidence type="ECO:0000256" key="8">
    <source>
        <dbReference type="ARBA" id="ARBA00023136"/>
    </source>
</evidence>
<evidence type="ECO:0000256" key="2">
    <source>
        <dbReference type="ARBA" id="ARBA00022448"/>
    </source>
</evidence>
<evidence type="ECO:0000256" key="1">
    <source>
        <dbReference type="ARBA" id="ARBA00004162"/>
    </source>
</evidence>
<dbReference type="Gene3D" id="1.20.5.3310">
    <property type="match status" value="1"/>
</dbReference>
<dbReference type="Pfam" id="PF02416">
    <property type="entry name" value="TatA_B_E"/>
    <property type="match status" value="1"/>
</dbReference>
<dbReference type="PANTHER" id="PTHR42982">
    <property type="entry name" value="SEC-INDEPENDENT PROTEIN TRANSLOCASE PROTEIN TATA"/>
    <property type="match status" value="1"/>
</dbReference>
<evidence type="ECO:0000256" key="7">
    <source>
        <dbReference type="ARBA" id="ARBA00023010"/>
    </source>
</evidence>
<dbReference type="GO" id="GO:0043953">
    <property type="term" value="P:protein transport by the Tat complex"/>
    <property type="evidence" value="ECO:0007669"/>
    <property type="project" value="UniProtKB-UniRule"/>
</dbReference>
<keyword evidence="7 9" id="KW-0811">Translocation</keyword>
<keyword evidence="2 9" id="KW-0813">Transport</keyword>
<comment type="subunit">
    <text evidence="9">The Tat system comprises two distinct complexes: a TatABC complex, containing multiple copies of TatA, TatB and TatC subunits, and a separate TatA complex, containing only TatA subunits. Substrates initially bind to the TatABC complex, which probably triggers association of the separate TatA complex to form the active translocon.</text>
</comment>
<keyword evidence="6 9" id="KW-1133">Transmembrane helix</keyword>
<feature type="region of interest" description="Disordered" evidence="10">
    <location>
        <begin position="45"/>
        <end position="87"/>
    </location>
</feature>
<keyword evidence="5 9" id="KW-0653">Protein transport</keyword>
<evidence type="ECO:0000256" key="6">
    <source>
        <dbReference type="ARBA" id="ARBA00022989"/>
    </source>
</evidence>
<evidence type="ECO:0000313" key="12">
    <source>
        <dbReference type="Proteomes" id="UP000317043"/>
    </source>
</evidence>